<accession>A0ABQ3L0M8</accession>
<dbReference type="Proteomes" id="UP000659697">
    <property type="component" value="Unassembled WGS sequence"/>
</dbReference>
<sequence length="142" mass="15041">MGFFSNHATNQGKHAITTVIAEGCILHGSCRVSSDLQIDGELEGDVECNSTVIISSSGQMKGEISADKVIINGQFEGKITANNIEVLAAGKAHGVMQTDHLCIERGGSFVGETLPAPSQQQNLLLTEEQPPAVHQVSFKPVK</sequence>
<gene>
    <name evidence="2" type="ORF">GCM10010919_12460</name>
</gene>
<dbReference type="InterPro" id="IPR007607">
    <property type="entry name" value="BacA/B"/>
</dbReference>
<organism evidence="2 3">
    <name type="scientific">Alishewanella longhuensis</name>
    <dbReference type="NCBI Taxonomy" id="1091037"/>
    <lineage>
        <taxon>Bacteria</taxon>
        <taxon>Pseudomonadati</taxon>
        <taxon>Pseudomonadota</taxon>
        <taxon>Gammaproteobacteria</taxon>
        <taxon>Alteromonadales</taxon>
        <taxon>Alteromonadaceae</taxon>
        <taxon>Alishewanella</taxon>
    </lineage>
</organism>
<proteinExistence type="inferred from homology"/>
<evidence type="ECO:0000256" key="1">
    <source>
        <dbReference type="ARBA" id="ARBA00044755"/>
    </source>
</evidence>
<comment type="similarity">
    <text evidence="1">Belongs to the bactofilin family.</text>
</comment>
<protein>
    <recommendedName>
        <fullName evidence="4">Polymer-forming cytoskeletal protein</fullName>
    </recommendedName>
</protein>
<dbReference type="RefSeq" id="WP_189431359.1">
    <property type="nucleotide sequence ID" value="NZ_BNAO01000002.1"/>
</dbReference>
<evidence type="ECO:0000313" key="2">
    <source>
        <dbReference type="EMBL" id="GHG65255.1"/>
    </source>
</evidence>
<dbReference type="EMBL" id="BNAO01000002">
    <property type="protein sequence ID" value="GHG65255.1"/>
    <property type="molecule type" value="Genomic_DNA"/>
</dbReference>
<dbReference type="PANTHER" id="PTHR35024">
    <property type="entry name" value="HYPOTHETICAL CYTOSOLIC PROTEIN"/>
    <property type="match status" value="1"/>
</dbReference>
<comment type="caution">
    <text evidence="2">The sequence shown here is derived from an EMBL/GenBank/DDBJ whole genome shotgun (WGS) entry which is preliminary data.</text>
</comment>
<dbReference type="PANTHER" id="PTHR35024:SF4">
    <property type="entry name" value="POLYMER-FORMING CYTOSKELETAL PROTEIN"/>
    <property type="match status" value="1"/>
</dbReference>
<keyword evidence="3" id="KW-1185">Reference proteome</keyword>
<dbReference type="Pfam" id="PF04519">
    <property type="entry name" value="Bactofilin"/>
    <property type="match status" value="1"/>
</dbReference>
<name>A0ABQ3L0M8_9ALTE</name>
<evidence type="ECO:0000313" key="3">
    <source>
        <dbReference type="Proteomes" id="UP000659697"/>
    </source>
</evidence>
<reference evidence="3" key="1">
    <citation type="journal article" date="2019" name="Int. J. Syst. Evol. Microbiol.">
        <title>The Global Catalogue of Microorganisms (GCM) 10K type strain sequencing project: providing services to taxonomists for standard genome sequencing and annotation.</title>
        <authorList>
            <consortium name="The Broad Institute Genomics Platform"/>
            <consortium name="The Broad Institute Genome Sequencing Center for Infectious Disease"/>
            <person name="Wu L."/>
            <person name="Ma J."/>
        </authorList>
    </citation>
    <scope>NUCLEOTIDE SEQUENCE [LARGE SCALE GENOMIC DNA]</scope>
    <source>
        <strain evidence="3">CGMCC 1.7003</strain>
    </source>
</reference>
<evidence type="ECO:0008006" key="4">
    <source>
        <dbReference type="Google" id="ProtNLM"/>
    </source>
</evidence>